<feature type="transmembrane region" description="Helical" evidence="8">
    <location>
        <begin position="201"/>
        <end position="223"/>
    </location>
</feature>
<gene>
    <name evidence="9" type="ORF">SAMN02745887_00906</name>
</gene>
<dbReference type="OrthoDB" id="554695at2"/>
<dbReference type="STRING" id="1121279.SAMN02745887_00906"/>
<dbReference type="GO" id="GO:0005886">
    <property type="term" value="C:plasma membrane"/>
    <property type="evidence" value="ECO:0007669"/>
    <property type="project" value="UniProtKB-SubCell"/>
</dbReference>
<keyword evidence="6 8" id="KW-1133">Transmembrane helix</keyword>
<sequence>MLDIFTLVLIAFSAGLIDAAVGGGGLVQVPGLFAVLPQQTPATLFGTNKFSSVFGTAVASWRYARQIDIAWKLVLPAALTAFAFSFVGAMAVSYIPKEWMRPLVLGLLLFMLGYTLKKKDFGALHRPAHIGRRELIVALAIGGAIGFYDGLFGPGTGSFLIFLFIRFFGFDFLRASSAAKVVNLSTNLAALSFFIPTGHVLYQYAVPMAAANIAGAVLGARLAMRGGTSLIRRLFIGLVSLLIAKLAWDTVQGLL</sequence>
<protein>
    <recommendedName>
        <fullName evidence="8">Probable membrane transporter protein</fullName>
    </recommendedName>
</protein>
<dbReference type="Pfam" id="PF01925">
    <property type="entry name" value="TauE"/>
    <property type="match status" value="1"/>
</dbReference>
<keyword evidence="10" id="KW-1185">Reference proteome</keyword>
<dbReference type="EMBL" id="FPKR01000003">
    <property type="protein sequence ID" value="SFZ73589.1"/>
    <property type="molecule type" value="Genomic_DNA"/>
</dbReference>
<dbReference type="PANTHER" id="PTHR30269:SF0">
    <property type="entry name" value="MEMBRANE TRANSPORTER PROTEIN YFCA-RELATED"/>
    <property type="match status" value="1"/>
</dbReference>
<dbReference type="PANTHER" id="PTHR30269">
    <property type="entry name" value="TRANSMEMBRANE PROTEIN YFCA"/>
    <property type="match status" value="1"/>
</dbReference>
<dbReference type="Proteomes" id="UP000186513">
    <property type="component" value="Unassembled WGS sequence"/>
</dbReference>
<proteinExistence type="inferred from homology"/>
<keyword evidence="4 8" id="KW-1003">Cell membrane</keyword>
<dbReference type="RefSeq" id="WP_072427448.1">
    <property type="nucleotide sequence ID" value="NZ_FPKR01000003.1"/>
</dbReference>
<feature type="transmembrane region" description="Helical" evidence="8">
    <location>
        <begin position="43"/>
        <end position="61"/>
    </location>
</feature>
<keyword evidence="7 8" id="KW-0472">Membrane</keyword>
<evidence type="ECO:0000256" key="7">
    <source>
        <dbReference type="ARBA" id="ARBA00023136"/>
    </source>
</evidence>
<evidence type="ECO:0000256" key="3">
    <source>
        <dbReference type="ARBA" id="ARBA00022448"/>
    </source>
</evidence>
<evidence type="ECO:0000256" key="2">
    <source>
        <dbReference type="ARBA" id="ARBA00009142"/>
    </source>
</evidence>
<evidence type="ECO:0000256" key="6">
    <source>
        <dbReference type="ARBA" id="ARBA00022989"/>
    </source>
</evidence>
<accession>A0A1K2HAC7</accession>
<dbReference type="InterPro" id="IPR002781">
    <property type="entry name" value="TM_pro_TauE-like"/>
</dbReference>
<feature type="transmembrane region" description="Helical" evidence="8">
    <location>
        <begin position="230"/>
        <end position="248"/>
    </location>
</feature>
<feature type="transmembrane region" description="Helical" evidence="8">
    <location>
        <begin position="136"/>
        <end position="165"/>
    </location>
</feature>
<reference evidence="9 10" key="1">
    <citation type="submission" date="2016-11" db="EMBL/GenBank/DDBJ databases">
        <authorList>
            <person name="Jaros S."/>
            <person name="Januszkiewicz K."/>
            <person name="Wedrychowicz H."/>
        </authorList>
    </citation>
    <scope>NUCLEOTIDE SEQUENCE [LARGE SCALE GENOMIC DNA]</scope>
    <source>
        <strain evidence="9 10">DSM 18899</strain>
    </source>
</reference>
<evidence type="ECO:0000256" key="1">
    <source>
        <dbReference type="ARBA" id="ARBA00004651"/>
    </source>
</evidence>
<keyword evidence="3" id="KW-0813">Transport</keyword>
<feature type="transmembrane region" description="Helical" evidence="8">
    <location>
        <begin position="99"/>
        <end position="116"/>
    </location>
</feature>
<comment type="similarity">
    <text evidence="2 8">Belongs to the 4-toluene sulfonate uptake permease (TSUP) (TC 2.A.102) family.</text>
</comment>
<dbReference type="AlphaFoldDB" id="A0A1K2HAC7"/>
<name>A0A1K2HAC7_9NEIS</name>
<dbReference type="InterPro" id="IPR052017">
    <property type="entry name" value="TSUP"/>
</dbReference>
<feature type="transmembrane region" description="Helical" evidence="8">
    <location>
        <begin position="73"/>
        <end position="93"/>
    </location>
</feature>
<evidence type="ECO:0000313" key="9">
    <source>
        <dbReference type="EMBL" id="SFZ73589.1"/>
    </source>
</evidence>
<comment type="subcellular location">
    <subcellularLocation>
        <location evidence="1 8">Cell membrane</location>
        <topology evidence="1 8">Multi-pass membrane protein</topology>
    </subcellularLocation>
</comment>
<evidence type="ECO:0000256" key="8">
    <source>
        <dbReference type="RuleBase" id="RU363041"/>
    </source>
</evidence>
<keyword evidence="5 8" id="KW-0812">Transmembrane</keyword>
<evidence type="ECO:0000256" key="4">
    <source>
        <dbReference type="ARBA" id="ARBA00022475"/>
    </source>
</evidence>
<evidence type="ECO:0000256" key="5">
    <source>
        <dbReference type="ARBA" id="ARBA00022692"/>
    </source>
</evidence>
<evidence type="ECO:0000313" key="10">
    <source>
        <dbReference type="Proteomes" id="UP000186513"/>
    </source>
</evidence>
<organism evidence="9 10">
    <name type="scientific">Chitinimonas taiwanensis DSM 18899</name>
    <dbReference type="NCBI Taxonomy" id="1121279"/>
    <lineage>
        <taxon>Bacteria</taxon>
        <taxon>Pseudomonadati</taxon>
        <taxon>Pseudomonadota</taxon>
        <taxon>Betaproteobacteria</taxon>
        <taxon>Neisseriales</taxon>
        <taxon>Chitinibacteraceae</taxon>
        <taxon>Chitinimonas</taxon>
    </lineage>
</organism>